<name>H2Z5D2_CIOSA</name>
<keyword evidence="3" id="KW-1185">Reference proteome</keyword>
<feature type="transmembrane region" description="Helical" evidence="1">
    <location>
        <begin position="55"/>
        <end position="80"/>
    </location>
</feature>
<evidence type="ECO:0000256" key="1">
    <source>
        <dbReference type="SAM" id="Phobius"/>
    </source>
</evidence>
<dbReference type="InParanoid" id="H2Z5D2"/>
<keyword evidence="1" id="KW-0812">Transmembrane</keyword>
<accession>H2Z5D2</accession>
<evidence type="ECO:0000313" key="2">
    <source>
        <dbReference type="Ensembl" id="ENSCSAVP00000012794.1"/>
    </source>
</evidence>
<reference evidence="3" key="1">
    <citation type="submission" date="2003-08" db="EMBL/GenBank/DDBJ databases">
        <authorList>
            <person name="Birren B."/>
            <person name="Nusbaum C."/>
            <person name="Abebe A."/>
            <person name="Abouelleil A."/>
            <person name="Adekoya E."/>
            <person name="Ait-zahra M."/>
            <person name="Allen N."/>
            <person name="Allen T."/>
            <person name="An P."/>
            <person name="Anderson M."/>
            <person name="Anderson S."/>
            <person name="Arachchi H."/>
            <person name="Armbruster J."/>
            <person name="Bachantsang P."/>
            <person name="Baldwin J."/>
            <person name="Barry A."/>
            <person name="Bayul T."/>
            <person name="Blitshsteyn B."/>
            <person name="Bloom T."/>
            <person name="Blye J."/>
            <person name="Boguslavskiy L."/>
            <person name="Borowsky M."/>
            <person name="Boukhgalter B."/>
            <person name="Brunache A."/>
            <person name="Butler J."/>
            <person name="Calixte N."/>
            <person name="Calvo S."/>
            <person name="Camarata J."/>
            <person name="Campo K."/>
            <person name="Chang J."/>
            <person name="Cheshatsang Y."/>
            <person name="Citroen M."/>
            <person name="Collymore A."/>
            <person name="Considine T."/>
            <person name="Cook A."/>
            <person name="Cooke P."/>
            <person name="Corum B."/>
            <person name="Cuomo C."/>
            <person name="David R."/>
            <person name="Dawoe T."/>
            <person name="Degray S."/>
            <person name="Dodge S."/>
            <person name="Dooley K."/>
            <person name="Dorje P."/>
            <person name="Dorjee K."/>
            <person name="Dorris L."/>
            <person name="Duffey N."/>
            <person name="Dupes A."/>
            <person name="Elkins T."/>
            <person name="Engels R."/>
            <person name="Erickson J."/>
            <person name="Farina A."/>
            <person name="Faro S."/>
            <person name="Ferreira P."/>
            <person name="Fischer H."/>
            <person name="Fitzgerald M."/>
            <person name="Foley K."/>
            <person name="Gage D."/>
            <person name="Galagan J."/>
            <person name="Gearin G."/>
            <person name="Gnerre S."/>
            <person name="Gnirke A."/>
            <person name="Goyette A."/>
            <person name="Graham J."/>
            <person name="Grandbois E."/>
            <person name="Gyaltsen K."/>
            <person name="Hafez N."/>
            <person name="Hagopian D."/>
            <person name="Hagos B."/>
            <person name="Hall J."/>
            <person name="Hatcher B."/>
            <person name="Heller A."/>
            <person name="Higgins H."/>
            <person name="Honan T."/>
            <person name="Horn A."/>
            <person name="Houde N."/>
            <person name="Hughes L."/>
            <person name="Hulme W."/>
            <person name="Husby E."/>
            <person name="Iliev I."/>
            <person name="Jaffe D."/>
            <person name="Jones C."/>
            <person name="Kamal M."/>
            <person name="Kamat A."/>
            <person name="Kamvysselis M."/>
            <person name="Karlsson E."/>
            <person name="Kells C."/>
            <person name="Kieu A."/>
            <person name="Kisner P."/>
            <person name="Kodira C."/>
            <person name="Kulbokas E."/>
            <person name="Labutti K."/>
            <person name="Lama D."/>
            <person name="Landers T."/>
            <person name="Leger J."/>
            <person name="Levine S."/>
            <person name="Lewis D."/>
            <person name="Lewis T."/>
            <person name="Lindblad-toh K."/>
            <person name="Liu X."/>
            <person name="Lokyitsang T."/>
            <person name="Lokyitsang Y."/>
            <person name="Lucien O."/>
            <person name="Lui A."/>
            <person name="Ma L.J."/>
            <person name="Mabbitt R."/>
            <person name="Macdonald J."/>
            <person name="Maclean C."/>
            <person name="Major J."/>
            <person name="Manning J."/>
            <person name="Marabella R."/>
            <person name="Maru K."/>
            <person name="Matthews C."/>
            <person name="Mauceli E."/>
            <person name="Mccarthy M."/>
            <person name="Mcdonough S."/>
            <person name="Mcghee T."/>
            <person name="Meldrim J."/>
            <person name="Meneus L."/>
            <person name="Mesirov J."/>
            <person name="Mihalev A."/>
            <person name="Mihova T."/>
            <person name="Mikkelsen T."/>
            <person name="Mlenga V."/>
            <person name="Moru K."/>
            <person name="Mozes J."/>
            <person name="Mulrain L."/>
            <person name="Munson G."/>
            <person name="Naylor J."/>
            <person name="Newes C."/>
            <person name="Nguyen C."/>
            <person name="Nguyen N."/>
            <person name="Nguyen T."/>
            <person name="Nicol R."/>
            <person name="Nielsen C."/>
            <person name="Nizzari M."/>
            <person name="Norbu C."/>
            <person name="Norbu N."/>
            <person name="O'donnell P."/>
            <person name="Okoawo O."/>
            <person name="O'leary S."/>
            <person name="Omotosho B."/>
            <person name="O'neill K."/>
            <person name="Osman S."/>
            <person name="Parker S."/>
            <person name="Perrin D."/>
            <person name="Phunkhang P."/>
            <person name="Piqani B."/>
            <person name="Purcell S."/>
            <person name="Rachupka T."/>
            <person name="Ramasamy U."/>
            <person name="Rameau R."/>
            <person name="Ray V."/>
            <person name="Raymond C."/>
            <person name="Retta R."/>
            <person name="Richardson S."/>
            <person name="Rise C."/>
            <person name="Rodriguez J."/>
            <person name="Rogers J."/>
            <person name="Rogov P."/>
            <person name="Rutman M."/>
            <person name="Schupbach R."/>
            <person name="Seaman C."/>
            <person name="Settipalli S."/>
            <person name="Sharpe T."/>
            <person name="Sheridan J."/>
            <person name="Sherpa N."/>
            <person name="Shi J."/>
            <person name="Smirnov S."/>
            <person name="Smith C."/>
            <person name="Sougnez C."/>
            <person name="Spencer B."/>
            <person name="Stalker J."/>
            <person name="Stange-thomann N."/>
            <person name="Stavropoulos S."/>
            <person name="Stetson K."/>
            <person name="Stone C."/>
            <person name="Stone S."/>
            <person name="Stubbs M."/>
            <person name="Talamas J."/>
            <person name="Tchuinga P."/>
            <person name="Tenzing P."/>
            <person name="Tesfaye S."/>
            <person name="Theodore J."/>
            <person name="Thoulutsang Y."/>
            <person name="Topham K."/>
            <person name="Towey S."/>
            <person name="Tsamla T."/>
            <person name="Tsomo N."/>
            <person name="Vallee D."/>
            <person name="Vassiliev H."/>
            <person name="Venkataraman V."/>
            <person name="Vinson J."/>
            <person name="Vo A."/>
            <person name="Wade C."/>
            <person name="Wang S."/>
            <person name="Wangchuk T."/>
            <person name="Wangdi T."/>
            <person name="Whittaker C."/>
            <person name="Wilkinson J."/>
            <person name="Wu Y."/>
            <person name="Wyman D."/>
            <person name="Yadav S."/>
            <person name="Yang S."/>
            <person name="Yang X."/>
            <person name="Yeager S."/>
            <person name="Yee E."/>
            <person name="Young G."/>
            <person name="Zainoun J."/>
            <person name="Zembeck L."/>
            <person name="Zimmer A."/>
            <person name="Zody M."/>
            <person name="Lander E."/>
        </authorList>
    </citation>
    <scope>NUCLEOTIDE SEQUENCE [LARGE SCALE GENOMIC DNA]</scope>
</reference>
<dbReference type="eggNOG" id="KOG2718">
    <property type="taxonomic scope" value="Eukaryota"/>
</dbReference>
<dbReference type="Gene3D" id="1.20.1530.20">
    <property type="match status" value="1"/>
</dbReference>
<keyword evidence="1" id="KW-0472">Membrane</keyword>
<sequence length="128" mass="14457">MPATIYAVGHLVCSIPVLKLGPRIRRTVGIEIAFQNVQVCSAVLTTTFLATQPRIFGQLILFPLLYYIFQIAYAVLYLVIVRVGRKYGYFEEEEEVEPVVALTDEKTPADHQAEIGKVNPVYLKEEKL</sequence>
<reference evidence="2" key="2">
    <citation type="submission" date="2025-08" db="UniProtKB">
        <authorList>
            <consortium name="Ensembl"/>
        </authorList>
    </citation>
    <scope>IDENTIFICATION</scope>
</reference>
<evidence type="ECO:0000313" key="3">
    <source>
        <dbReference type="Proteomes" id="UP000007875"/>
    </source>
</evidence>
<dbReference type="InterPro" id="IPR038770">
    <property type="entry name" value="Na+/solute_symporter_sf"/>
</dbReference>
<dbReference type="Ensembl" id="ENSCSAVT00000012943.1">
    <property type="protein sequence ID" value="ENSCSAVP00000012794.1"/>
    <property type="gene ID" value="ENSCSAVG00000007518.1"/>
</dbReference>
<dbReference type="Proteomes" id="UP000007875">
    <property type="component" value="Unassembled WGS sequence"/>
</dbReference>
<dbReference type="AlphaFoldDB" id="H2Z5D2"/>
<dbReference type="STRING" id="51511.ENSCSAVP00000012794"/>
<protein>
    <submittedName>
        <fullName evidence="2">Uncharacterized protein</fullName>
    </submittedName>
</protein>
<keyword evidence="1" id="KW-1133">Transmembrane helix</keyword>
<proteinExistence type="predicted"/>
<dbReference type="HOGENOM" id="CLU_1958803_0_0_1"/>
<reference evidence="2" key="3">
    <citation type="submission" date="2025-09" db="UniProtKB">
        <authorList>
            <consortium name="Ensembl"/>
        </authorList>
    </citation>
    <scope>IDENTIFICATION</scope>
</reference>
<organism evidence="2 3">
    <name type="scientific">Ciona savignyi</name>
    <name type="common">Pacific transparent sea squirt</name>
    <dbReference type="NCBI Taxonomy" id="51511"/>
    <lineage>
        <taxon>Eukaryota</taxon>
        <taxon>Metazoa</taxon>
        <taxon>Chordata</taxon>
        <taxon>Tunicata</taxon>
        <taxon>Ascidiacea</taxon>
        <taxon>Phlebobranchia</taxon>
        <taxon>Cionidae</taxon>
        <taxon>Ciona</taxon>
    </lineage>
</organism>